<accession>A0A839TV02</accession>
<dbReference type="PANTHER" id="PTHR39179">
    <property type="entry name" value="SPORE COAT PROTEIN I"/>
    <property type="match status" value="1"/>
</dbReference>
<dbReference type="Gene3D" id="3.90.1200.10">
    <property type="match status" value="1"/>
</dbReference>
<dbReference type="RefSeq" id="WP_183584778.1">
    <property type="nucleotide sequence ID" value="NZ_JACHXJ010000005.1"/>
</dbReference>
<proteinExistence type="predicted"/>
<keyword evidence="2" id="KW-0418">Kinase</keyword>
<dbReference type="InterPro" id="IPR002575">
    <property type="entry name" value="Aminoglycoside_PTrfase"/>
</dbReference>
<dbReference type="EMBL" id="JACHXJ010000005">
    <property type="protein sequence ID" value="MBB3130676.1"/>
    <property type="molecule type" value="Genomic_DNA"/>
</dbReference>
<dbReference type="Gene3D" id="3.30.200.20">
    <property type="entry name" value="Phosphorylase Kinase, domain 1"/>
    <property type="match status" value="1"/>
</dbReference>
<gene>
    <name evidence="2" type="ORF">FHS19_005395</name>
</gene>
<dbReference type="Proteomes" id="UP000517523">
    <property type="component" value="Unassembled WGS sequence"/>
</dbReference>
<comment type="caution">
    <text evidence="2">The sequence shown here is derived from an EMBL/GenBank/DDBJ whole genome shotgun (WGS) entry which is preliminary data.</text>
</comment>
<keyword evidence="2" id="KW-0808">Transferase</keyword>
<feature type="domain" description="Aminoglycoside phosphotransferase" evidence="1">
    <location>
        <begin position="60"/>
        <end position="272"/>
    </location>
</feature>
<organism evidence="2 3">
    <name type="scientific">Paenibacillus rhizosphaerae</name>
    <dbReference type="NCBI Taxonomy" id="297318"/>
    <lineage>
        <taxon>Bacteria</taxon>
        <taxon>Bacillati</taxon>
        <taxon>Bacillota</taxon>
        <taxon>Bacilli</taxon>
        <taxon>Bacillales</taxon>
        <taxon>Paenibacillaceae</taxon>
        <taxon>Paenibacillus</taxon>
    </lineage>
</organism>
<dbReference type="AlphaFoldDB" id="A0A839TV02"/>
<protein>
    <submittedName>
        <fullName evidence="2">Ser/Thr protein kinase RdoA (MazF antagonist)</fullName>
    </submittedName>
</protein>
<dbReference type="GO" id="GO:0042601">
    <property type="term" value="C:endospore-forming forespore"/>
    <property type="evidence" value="ECO:0007669"/>
    <property type="project" value="TreeGrafter"/>
</dbReference>
<evidence type="ECO:0000259" key="1">
    <source>
        <dbReference type="Pfam" id="PF01636"/>
    </source>
</evidence>
<dbReference type="GO" id="GO:0016301">
    <property type="term" value="F:kinase activity"/>
    <property type="evidence" value="ECO:0007669"/>
    <property type="project" value="UniProtKB-KW"/>
</dbReference>
<dbReference type="Pfam" id="PF01636">
    <property type="entry name" value="APH"/>
    <property type="match status" value="1"/>
</dbReference>
<dbReference type="InterPro" id="IPR047175">
    <property type="entry name" value="CotS-like"/>
</dbReference>
<evidence type="ECO:0000313" key="3">
    <source>
        <dbReference type="Proteomes" id="UP000517523"/>
    </source>
</evidence>
<name>A0A839TV02_9BACL</name>
<dbReference type="SUPFAM" id="SSF56112">
    <property type="entry name" value="Protein kinase-like (PK-like)"/>
    <property type="match status" value="1"/>
</dbReference>
<sequence length="333" mass="38396">MAHLLGQREIRSISRRFRLQALRCTPVSSLYRKNAVIQIQTNLGTFALKPYNRNPHLRSGLAAQIKSAAKNVRLLMNNAYGFIPDWLPADSGKLWVMHRGKPFYMTAWIHGRPMGMEQDYEQLGLALAKLHTLRCGLPHTPQSATLEQVRLWKAKDHDLRKNMVRASSVNPALRRAVRQYGTAWKRFSDEAWSEIRHPDISRLCAQEKASPALIHGDITPPNVIIANDERLHIIDWDFIRVGSTYADTAKTIMNTTGFHTAFMEAFLRGYEGIRPLSLPERRLVKALYGLPREAWYAVRFPKSKRSTEMLKTMDQTWTLRRQSMEYMNSWANP</sequence>
<dbReference type="PANTHER" id="PTHR39179:SF3">
    <property type="entry name" value="COTS-RELATED PROTEIN"/>
    <property type="match status" value="1"/>
</dbReference>
<dbReference type="InterPro" id="IPR011009">
    <property type="entry name" value="Kinase-like_dom_sf"/>
</dbReference>
<evidence type="ECO:0000313" key="2">
    <source>
        <dbReference type="EMBL" id="MBB3130676.1"/>
    </source>
</evidence>
<reference evidence="2 3" key="1">
    <citation type="submission" date="2020-08" db="EMBL/GenBank/DDBJ databases">
        <title>Genomic Encyclopedia of Type Strains, Phase III (KMG-III): the genomes of soil and plant-associated and newly described type strains.</title>
        <authorList>
            <person name="Whitman W."/>
        </authorList>
    </citation>
    <scope>NUCLEOTIDE SEQUENCE [LARGE SCALE GENOMIC DNA]</scope>
    <source>
        <strain evidence="2 3">CECT 5831</strain>
    </source>
</reference>